<name>A0A6J4UQ31_9BACT</name>
<dbReference type="SUPFAM" id="SSF52833">
    <property type="entry name" value="Thioredoxin-like"/>
    <property type="match status" value="1"/>
</dbReference>
<protein>
    <submittedName>
        <fullName evidence="1">Uncharacterized protein</fullName>
    </submittedName>
</protein>
<dbReference type="EMBL" id="CADCWE010000202">
    <property type="protein sequence ID" value="CAA9553429.1"/>
    <property type="molecule type" value="Genomic_DNA"/>
</dbReference>
<gene>
    <name evidence="1" type="ORF">AVDCRST_MAG73-3013</name>
</gene>
<dbReference type="InterPro" id="IPR036249">
    <property type="entry name" value="Thioredoxin-like_sf"/>
</dbReference>
<dbReference type="AlphaFoldDB" id="A0A6J4UQ31"/>
<reference evidence="1" key="1">
    <citation type="submission" date="2020-02" db="EMBL/GenBank/DDBJ databases">
        <authorList>
            <person name="Meier V. D."/>
        </authorList>
    </citation>
    <scope>NUCLEOTIDE SEQUENCE</scope>
    <source>
        <strain evidence="1">AVDCRST_MAG73</strain>
    </source>
</reference>
<organism evidence="1">
    <name type="scientific">uncultured Thermomicrobiales bacterium</name>
    <dbReference type="NCBI Taxonomy" id="1645740"/>
    <lineage>
        <taxon>Bacteria</taxon>
        <taxon>Pseudomonadati</taxon>
        <taxon>Thermomicrobiota</taxon>
        <taxon>Thermomicrobia</taxon>
        <taxon>Thermomicrobiales</taxon>
        <taxon>environmental samples</taxon>
    </lineage>
</organism>
<proteinExistence type="predicted"/>
<sequence>MAATTTGVGQTLPDLTLPRLDGGELRFADRRGKRLLLFMWGSW</sequence>
<evidence type="ECO:0000313" key="1">
    <source>
        <dbReference type="EMBL" id="CAA9553429.1"/>
    </source>
</evidence>
<accession>A0A6J4UQ31</accession>
<dbReference type="Gene3D" id="3.40.30.10">
    <property type="entry name" value="Glutaredoxin"/>
    <property type="match status" value="1"/>
</dbReference>